<evidence type="ECO:0000313" key="8">
    <source>
        <dbReference type="Proteomes" id="UP000054709"/>
    </source>
</evidence>
<evidence type="ECO:0000256" key="5">
    <source>
        <dbReference type="ARBA" id="ARBA00023315"/>
    </source>
</evidence>
<dbReference type="GO" id="GO:0006535">
    <property type="term" value="P:cysteine biosynthetic process from serine"/>
    <property type="evidence" value="ECO:0007669"/>
    <property type="project" value="InterPro"/>
</dbReference>
<dbReference type="GO" id="GO:0005737">
    <property type="term" value="C:cytoplasm"/>
    <property type="evidence" value="ECO:0007669"/>
    <property type="project" value="InterPro"/>
</dbReference>
<dbReference type="SUPFAM" id="SSF51161">
    <property type="entry name" value="Trimeric LpxA-like enzymes"/>
    <property type="match status" value="1"/>
</dbReference>
<dbReference type="InterPro" id="IPR005881">
    <property type="entry name" value="Ser_O-AcTrfase"/>
</dbReference>
<organism evidence="7 8">
    <name type="scientific">Paenibacillus etheri</name>
    <dbReference type="NCBI Taxonomy" id="1306852"/>
    <lineage>
        <taxon>Bacteria</taxon>
        <taxon>Bacillati</taxon>
        <taxon>Bacillota</taxon>
        <taxon>Bacilli</taxon>
        <taxon>Bacillales</taxon>
        <taxon>Paenibacillaceae</taxon>
        <taxon>Paenibacillus</taxon>
    </lineage>
</organism>
<dbReference type="PROSITE" id="PS00101">
    <property type="entry name" value="HEXAPEP_TRANSFERASES"/>
    <property type="match status" value="1"/>
</dbReference>
<comment type="catalytic activity">
    <reaction evidence="6">
        <text>L-serine + acetyl-CoA = O-acetyl-L-serine + CoA</text>
        <dbReference type="Rhea" id="RHEA:24560"/>
        <dbReference type="ChEBI" id="CHEBI:33384"/>
        <dbReference type="ChEBI" id="CHEBI:57287"/>
        <dbReference type="ChEBI" id="CHEBI:57288"/>
        <dbReference type="ChEBI" id="CHEBI:58340"/>
        <dbReference type="EC" id="2.3.1.30"/>
    </reaction>
</comment>
<proteinExistence type="inferred from homology"/>
<sequence>MMKSFKKDWKANLKNPQTIMALFTYRFGNWVYYRVKSGLIRKPLWLLYRIMDVLFVRIVANGELHAEAQIGDALHLPHGLNGIIISPKAVIGNNATIFHQVTIGGRNNLGEPVIGDRAFIGVGSKILGPITLGNDVNIGAMSVVVKDVPDNASAVGIPARNILRDEPKPENTR</sequence>
<evidence type="ECO:0000256" key="4">
    <source>
        <dbReference type="ARBA" id="ARBA00022737"/>
    </source>
</evidence>
<comment type="similarity">
    <text evidence="1 6">Belongs to the transferase hexapeptide repeat family.</text>
</comment>
<dbReference type="CDD" id="cd03354">
    <property type="entry name" value="LbH_SAT"/>
    <property type="match status" value="1"/>
</dbReference>
<dbReference type="EC" id="2.3.1.30" evidence="6"/>
<keyword evidence="5 6" id="KW-0012">Acyltransferase</keyword>
<evidence type="ECO:0000256" key="3">
    <source>
        <dbReference type="ARBA" id="ARBA00022679"/>
    </source>
</evidence>
<keyword evidence="3 6" id="KW-0808">Transferase</keyword>
<evidence type="ECO:0000256" key="1">
    <source>
        <dbReference type="ARBA" id="ARBA00007274"/>
    </source>
</evidence>
<protein>
    <recommendedName>
        <fullName evidence="2 6">Serine acetyltransferase</fullName>
        <ecNumber evidence="6">2.3.1.30</ecNumber>
    </recommendedName>
</protein>
<dbReference type="Pfam" id="PF00132">
    <property type="entry name" value="Hexapep"/>
    <property type="match status" value="1"/>
</dbReference>
<dbReference type="Proteomes" id="UP000054709">
    <property type="component" value="Unassembled WGS sequence"/>
</dbReference>
<comment type="caution">
    <text evidence="7">The sequence shown here is derived from an EMBL/GenBank/DDBJ whole genome shotgun (WGS) entry which is preliminary data.</text>
</comment>
<reference evidence="7 8" key="1">
    <citation type="journal article" date="2015" name="Int. Biodeterior. Biodegradation">
        <title>Physiological and genetic screening methods for the isolation of methyl tert-butyl ether-degrading bacteria for bioremediation purposes.</title>
        <authorList>
            <person name="Guisado I.M."/>
            <person name="Purswani J."/>
            <person name="Gonzalez Lopez J."/>
            <person name="Pozo C."/>
        </authorList>
    </citation>
    <scope>NUCLEOTIDE SEQUENCE [LARGE SCALE GENOMIC DNA]</scope>
    <source>
        <strain evidence="7 8">SH7</strain>
    </source>
</reference>
<dbReference type="Gene3D" id="2.160.10.10">
    <property type="entry name" value="Hexapeptide repeat proteins"/>
    <property type="match status" value="1"/>
</dbReference>
<dbReference type="InterPro" id="IPR001451">
    <property type="entry name" value="Hexapep"/>
</dbReference>
<dbReference type="InterPro" id="IPR011004">
    <property type="entry name" value="Trimer_LpxA-like_sf"/>
</dbReference>
<gene>
    <name evidence="7" type="ORF">UQ64_19315</name>
</gene>
<dbReference type="InterPro" id="IPR018357">
    <property type="entry name" value="Hexapep_transf_CS"/>
</dbReference>
<evidence type="ECO:0000256" key="6">
    <source>
        <dbReference type="PIRNR" id="PIRNR000441"/>
    </source>
</evidence>
<dbReference type="EMBL" id="LCZJ02000026">
    <property type="protein sequence ID" value="KTD85645.1"/>
    <property type="molecule type" value="Genomic_DNA"/>
</dbReference>
<keyword evidence="4" id="KW-0677">Repeat</keyword>
<dbReference type="PANTHER" id="PTHR42811">
    <property type="entry name" value="SERINE ACETYLTRANSFERASE"/>
    <property type="match status" value="1"/>
</dbReference>
<keyword evidence="8" id="KW-1185">Reference proteome</keyword>
<dbReference type="GO" id="GO:0009001">
    <property type="term" value="F:serine O-acetyltransferase activity"/>
    <property type="evidence" value="ECO:0007669"/>
    <property type="project" value="UniProtKB-EC"/>
</dbReference>
<dbReference type="RefSeq" id="WP_060624488.1">
    <property type="nucleotide sequence ID" value="NZ_LCZJ02000026.1"/>
</dbReference>
<evidence type="ECO:0000256" key="2">
    <source>
        <dbReference type="ARBA" id="ARBA00018522"/>
    </source>
</evidence>
<dbReference type="AlphaFoldDB" id="A0A0W1AWL4"/>
<dbReference type="OrthoDB" id="9801456at2"/>
<dbReference type="InterPro" id="IPR045304">
    <property type="entry name" value="LbH_SAT"/>
</dbReference>
<accession>A0A0W1AWL4</accession>
<dbReference type="PIRSF" id="PIRSF000441">
    <property type="entry name" value="CysE"/>
    <property type="match status" value="1"/>
</dbReference>
<evidence type="ECO:0000313" key="7">
    <source>
        <dbReference type="EMBL" id="KTD85645.1"/>
    </source>
</evidence>
<name>A0A0W1AWL4_9BACL</name>